<keyword evidence="3" id="KW-1185">Reference proteome</keyword>
<dbReference type="InterPro" id="IPR006175">
    <property type="entry name" value="YjgF/YER057c/UK114"/>
</dbReference>
<dbReference type="GO" id="GO:0019239">
    <property type="term" value="F:deaminase activity"/>
    <property type="evidence" value="ECO:0007669"/>
    <property type="project" value="TreeGrafter"/>
</dbReference>
<accession>A0A4R0YMS1</accession>
<evidence type="ECO:0000256" key="1">
    <source>
        <dbReference type="ARBA" id="ARBA00010552"/>
    </source>
</evidence>
<protein>
    <submittedName>
        <fullName evidence="2">RidA family protein</fullName>
    </submittedName>
</protein>
<dbReference type="FunFam" id="3.30.1330.40:FF:000001">
    <property type="entry name" value="L-PSP family endoribonuclease"/>
    <property type="match status" value="1"/>
</dbReference>
<dbReference type="InterPro" id="IPR006056">
    <property type="entry name" value="RidA"/>
</dbReference>
<dbReference type="Gene3D" id="3.30.1330.40">
    <property type="entry name" value="RutC-like"/>
    <property type="match status" value="1"/>
</dbReference>
<evidence type="ECO:0000313" key="2">
    <source>
        <dbReference type="EMBL" id="TCI10187.1"/>
    </source>
</evidence>
<sequence length="127" mass="13728">MERSIIHTEHAPAAIGPYSQAVRCGNTVYLSGQLPICPQTKRPVNDTVEAEIHQVFRNLRAVAEAAGGDLSRMVKLNAYLTDLADSPTLNAIMGEYFTAPYPARAAVRVAGLPQGLRIEVEGILLLD</sequence>
<dbReference type="CDD" id="cd00448">
    <property type="entry name" value="YjgF_YER057c_UK114_family"/>
    <property type="match status" value="1"/>
</dbReference>
<dbReference type="InterPro" id="IPR035959">
    <property type="entry name" value="RutC-like_sf"/>
</dbReference>
<dbReference type="EMBL" id="SJTG01000002">
    <property type="protein sequence ID" value="TCI10187.1"/>
    <property type="molecule type" value="Genomic_DNA"/>
</dbReference>
<dbReference type="PANTHER" id="PTHR11803">
    <property type="entry name" value="2-IMINOBUTANOATE/2-IMINOPROPANOATE DEAMINASE RIDA"/>
    <property type="match status" value="1"/>
</dbReference>
<reference evidence="2 3" key="1">
    <citation type="submission" date="2019-02" db="EMBL/GenBank/DDBJ databases">
        <title>Dyella amyloliquefaciens sp. nov., isolated from forest soil.</title>
        <authorList>
            <person name="Gao Z.-H."/>
            <person name="Qiu L.-H."/>
        </authorList>
    </citation>
    <scope>NUCLEOTIDE SEQUENCE [LARGE SCALE GENOMIC DNA]</scope>
    <source>
        <strain evidence="2 3">KACC 12747</strain>
    </source>
</reference>
<dbReference type="NCBIfam" id="TIGR00004">
    <property type="entry name" value="Rid family detoxifying hydrolase"/>
    <property type="match status" value="1"/>
</dbReference>
<dbReference type="PANTHER" id="PTHR11803:SF39">
    <property type="entry name" value="2-IMINOBUTANOATE_2-IMINOPROPANOATE DEAMINASE"/>
    <property type="match status" value="1"/>
</dbReference>
<dbReference type="Pfam" id="PF01042">
    <property type="entry name" value="Ribonuc_L-PSP"/>
    <property type="match status" value="1"/>
</dbReference>
<evidence type="ECO:0000313" key="3">
    <source>
        <dbReference type="Proteomes" id="UP000291822"/>
    </source>
</evidence>
<proteinExistence type="inferred from homology"/>
<comment type="similarity">
    <text evidence="1">Belongs to the RutC family.</text>
</comment>
<dbReference type="SUPFAM" id="SSF55298">
    <property type="entry name" value="YjgF-like"/>
    <property type="match status" value="1"/>
</dbReference>
<comment type="caution">
    <text evidence="2">The sequence shown here is derived from an EMBL/GenBank/DDBJ whole genome shotgun (WGS) entry which is preliminary data.</text>
</comment>
<dbReference type="RefSeq" id="WP_131407964.1">
    <property type="nucleotide sequence ID" value="NZ_SJTG01000002.1"/>
</dbReference>
<name>A0A4R0YMS1_9GAMM</name>
<dbReference type="Proteomes" id="UP000291822">
    <property type="component" value="Unassembled WGS sequence"/>
</dbReference>
<dbReference type="GO" id="GO:0005829">
    <property type="term" value="C:cytosol"/>
    <property type="evidence" value="ECO:0007669"/>
    <property type="project" value="TreeGrafter"/>
</dbReference>
<gene>
    <name evidence="2" type="ORF">EZM97_14855</name>
</gene>
<dbReference type="AlphaFoldDB" id="A0A4R0YMS1"/>
<organism evidence="2 3">
    <name type="scientific">Dyella soli</name>
    <dbReference type="NCBI Taxonomy" id="522319"/>
    <lineage>
        <taxon>Bacteria</taxon>
        <taxon>Pseudomonadati</taxon>
        <taxon>Pseudomonadota</taxon>
        <taxon>Gammaproteobacteria</taxon>
        <taxon>Lysobacterales</taxon>
        <taxon>Rhodanobacteraceae</taxon>
        <taxon>Dyella</taxon>
    </lineage>
</organism>